<name>A0A0L0SW50_ALLM3</name>
<keyword evidence="7" id="KW-1185">Reference proteome</keyword>
<dbReference type="PANTHER" id="PTHR35518">
    <property type="entry name" value="MAINTENANCE OF TELOMOERE CAPPING"/>
    <property type="match status" value="1"/>
</dbReference>
<dbReference type="PANTHER" id="PTHR35518:SF2">
    <property type="entry name" value="MAINTENANCE OF TELOMERE CAPPING PROTEIN 6"/>
    <property type="match status" value="1"/>
</dbReference>
<evidence type="ECO:0000256" key="3">
    <source>
        <dbReference type="ARBA" id="ARBA00022989"/>
    </source>
</evidence>
<dbReference type="OMA" id="ARCLDIY"/>
<feature type="transmembrane region" description="Helical" evidence="5">
    <location>
        <begin position="231"/>
        <end position="252"/>
    </location>
</feature>
<evidence type="ECO:0000313" key="6">
    <source>
        <dbReference type="EMBL" id="KNE66742.1"/>
    </source>
</evidence>
<evidence type="ECO:0000256" key="2">
    <source>
        <dbReference type="ARBA" id="ARBA00022692"/>
    </source>
</evidence>
<protein>
    <submittedName>
        <fullName evidence="6">Uncharacterized protein</fullName>
    </submittedName>
</protein>
<organism evidence="6 7">
    <name type="scientific">Allomyces macrogynus (strain ATCC 38327)</name>
    <name type="common">Allomyces javanicus var. macrogynus</name>
    <dbReference type="NCBI Taxonomy" id="578462"/>
    <lineage>
        <taxon>Eukaryota</taxon>
        <taxon>Fungi</taxon>
        <taxon>Fungi incertae sedis</taxon>
        <taxon>Blastocladiomycota</taxon>
        <taxon>Blastocladiomycetes</taxon>
        <taxon>Blastocladiales</taxon>
        <taxon>Blastocladiaceae</taxon>
        <taxon>Allomyces</taxon>
    </lineage>
</organism>
<reference evidence="6 7" key="1">
    <citation type="submission" date="2009-11" db="EMBL/GenBank/DDBJ databases">
        <title>Annotation of Allomyces macrogynus ATCC 38327.</title>
        <authorList>
            <consortium name="The Broad Institute Genome Sequencing Platform"/>
            <person name="Russ C."/>
            <person name="Cuomo C."/>
            <person name="Burger G."/>
            <person name="Gray M.W."/>
            <person name="Holland P.W.H."/>
            <person name="King N."/>
            <person name="Lang F.B.F."/>
            <person name="Roger A.J."/>
            <person name="Ruiz-Trillo I."/>
            <person name="Young S.K."/>
            <person name="Zeng Q."/>
            <person name="Gargeya S."/>
            <person name="Fitzgerald M."/>
            <person name="Haas B."/>
            <person name="Abouelleil A."/>
            <person name="Alvarado L."/>
            <person name="Arachchi H.M."/>
            <person name="Berlin A."/>
            <person name="Chapman S.B."/>
            <person name="Gearin G."/>
            <person name="Goldberg J."/>
            <person name="Griggs A."/>
            <person name="Gujja S."/>
            <person name="Hansen M."/>
            <person name="Heiman D."/>
            <person name="Howarth C."/>
            <person name="Larimer J."/>
            <person name="Lui A."/>
            <person name="MacDonald P.J.P."/>
            <person name="McCowen C."/>
            <person name="Montmayeur A."/>
            <person name="Murphy C."/>
            <person name="Neiman D."/>
            <person name="Pearson M."/>
            <person name="Priest M."/>
            <person name="Roberts A."/>
            <person name="Saif S."/>
            <person name="Shea T."/>
            <person name="Sisk P."/>
            <person name="Stolte C."/>
            <person name="Sykes S."/>
            <person name="Wortman J."/>
            <person name="Nusbaum C."/>
            <person name="Birren B."/>
        </authorList>
    </citation>
    <scope>NUCLEOTIDE SEQUENCE [LARGE SCALE GENOMIC DNA]</scope>
    <source>
        <strain evidence="6 7">ATCC 38327</strain>
    </source>
</reference>
<comment type="subcellular location">
    <subcellularLocation>
        <location evidence="1">Membrane</location>
    </subcellularLocation>
</comment>
<dbReference type="OrthoDB" id="5573651at2759"/>
<dbReference type="InterPro" id="IPR051008">
    <property type="entry name" value="Telomere_Capping_Maintenance"/>
</dbReference>
<sequence>MPFQWTTSAGENLTASFLQVADTRNSPFSYDVSRAVAGCGYAPRLASTAANLSSPASSLASAMLGTIWSWHTLQPINSTVHNCALASLSLASRSAPVHSDAPDFKLPDTNMSTTSAPNTGPRWVAARCLDIYYTACQSMTDPHVWTLSPTRYAWPEAAAPAPTAGRACPDGFTFAVPRTPLQNWMLGRAMATKGVDAAWVYFSDASTDGCWVVGSAKCAYSGPDAEQVQQIIAVSLGAGLIVLIVVAVFVWVKCRRYLRVSKMARRQSMVKKRLAELEEVTVPVYAFDAFDAVEISLN</sequence>
<dbReference type="STRING" id="578462.A0A0L0SW50"/>
<evidence type="ECO:0000313" key="7">
    <source>
        <dbReference type="Proteomes" id="UP000054350"/>
    </source>
</evidence>
<keyword evidence="3 5" id="KW-1133">Transmembrane helix</keyword>
<dbReference type="EMBL" id="GG745351">
    <property type="protein sequence ID" value="KNE66742.1"/>
    <property type="molecule type" value="Genomic_DNA"/>
</dbReference>
<dbReference type="VEuPathDB" id="FungiDB:AMAG_11239"/>
<dbReference type="Proteomes" id="UP000054350">
    <property type="component" value="Unassembled WGS sequence"/>
</dbReference>
<dbReference type="GO" id="GO:0016020">
    <property type="term" value="C:membrane"/>
    <property type="evidence" value="ECO:0007669"/>
    <property type="project" value="UniProtKB-SubCell"/>
</dbReference>
<evidence type="ECO:0000256" key="4">
    <source>
        <dbReference type="ARBA" id="ARBA00023136"/>
    </source>
</evidence>
<keyword evidence="2 5" id="KW-0812">Transmembrane</keyword>
<evidence type="ECO:0000256" key="5">
    <source>
        <dbReference type="SAM" id="Phobius"/>
    </source>
</evidence>
<keyword evidence="4 5" id="KW-0472">Membrane</keyword>
<accession>A0A0L0SW50</accession>
<evidence type="ECO:0000256" key="1">
    <source>
        <dbReference type="ARBA" id="ARBA00004370"/>
    </source>
</evidence>
<dbReference type="AlphaFoldDB" id="A0A0L0SW50"/>
<gene>
    <name evidence="6" type="ORF">AMAG_11239</name>
</gene>
<reference evidence="7" key="2">
    <citation type="submission" date="2009-11" db="EMBL/GenBank/DDBJ databases">
        <title>The Genome Sequence of Allomyces macrogynus strain ATCC 38327.</title>
        <authorList>
            <consortium name="The Broad Institute Genome Sequencing Platform"/>
            <person name="Russ C."/>
            <person name="Cuomo C."/>
            <person name="Shea T."/>
            <person name="Young S.K."/>
            <person name="Zeng Q."/>
            <person name="Koehrsen M."/>
            <person name="Haas B."/>
            <person name="Borodovsky M."/>
            <person name="Guigo R."/>
            <person name="Alvarado L."/>
            <person name="Berlin A."/>
            <person name="Borenstein D."/>
            <person name="Chen Z."/>
            <person name="Engels R."/>
            <person name="Freedman E."/>
            <person name="Gellesch M."/>
            <person name="Goldberg J."/>
            <person name="Griggs A."/>
            <person name="Gujja S."/>
            <person name="Heiman D."/>
            <person name="Hepburn T."/>
            <person name="Howarth C."/>
            <person name="Jen D."/>
            <person name="Larson L."/>
            <person name="Lewis B."/>
            <person name="Mehta T."/>
            <person name="Park D."/>
            <person name="Pearson M."/>
            <person name="Roberts A."/>
            <person name="Saif S."/>
            <person name="Shenoy N."/>
            <person name="Sisk P."/>
            <person name="Stolte C."/>
            <person name="Sykes S."/>
            <person name="Walk T."/>
            <person name="White J."/>
            <person name="Yandava C."/>
            <person name="Burger G."/>
            <person name="Gray M.W."/>
            <person name="Holland P.W.H."/>
            <person name="King N."/>
            <person name="Lang F.B.F."/>
            <person name="Roger A.J."/>
            <person name="Ruiz-Trillo I."/>
            <person name="Lander E."/>
            <person name="Nusbaum C."/>
        </authorList>
    </citation>
    <scope>NUCLEOTIDE SEQUENCE [LARGE SCALE GENOMIC DNA]</scope>
    <source>
        <strain evidence="7">ATCC 38327</strain>
    </source>
</reference>
<proteinExistence type="predicted"/>